<reference evidence="5" key="1">
    <citation type="submission" date="2018-05" db="EMBL/GenBank/DDBJ databases">
        <authorList>
            <person name="Lanie J.A."/>
            <person name="Ng W.-L."/>
            <person name="Kazmierczak K.M."/>
            <person name="Andrzejewski T.M."/>
            <person name="Davidsen T.M."/>
            <person name="Wayne K.J."/>
            <person name="Tettelin H."/>
            <person name="Glass J.I."/>
            <person name="Rusch D."/>
            <person name="Podicherti R."/>
            <person name="Tsui H.-C.T."/>
            <person name="Winkler M.E."/>
        </authorList>
    </citation>
    <scope>NUCLEOTIDE SEQUENCE</scope>
</reference>
<sequence length="403" mass="42491">MATKTKNLDLLKHKSGIVSLGPDRAPARSMLRAVGLNDDDMEKPFVAVANLASDVTPCNVHLTRIAEKAKQGLWDAQAVPFMFGTITISDGISMGTEGMKGSLVSREVIADSIETVCFTEGMDGLVVVAACDKNMPGALMSMARLNIPSVFVYGGAILPGSYQGQDINIQDMYEAVGAFSKCQISLDELINMERAACPGEGACSGMFTANTMASAIEAMGMSVSGAASIPAVDDRNLDVAHEAGTHLYSMLEKGVKPRDIMTRDAFENAIRLVLAMGGSTNAVLHLLAIAREAEVNLTIDDFDALSRDTPYLTDLRPGGKYVMSDVDRSGGVQVVLKELLDGGMLHGDAMTINGNTIGENLQGVTTKPDERVIFSIANAKSSTGGLAILRGNLAPEGAVIKVS</sequence>
<evidence type="ECO:0000259" key="4">
    <source>
        <dbReference type="Pfam" id="PF24877"/>
    </source>
</evidence>
<dbReference type="Pfam" id="PF24877">
    <property type="entry name" value="ILV_EDD_C"/>
    <property type="match status" value="1"/>
</dbReference>
<dbReference type="GO" id="GO:0004160">
    <property type="term" value="F:dihydroxy-acid dehydratase activity"/>
    <property type="evidence" value="ECO:0007669"/>
    <property type="project" value="TreeGrafter"/>
</dbReference>
<organism evidence="5">
    <name type="scientific">marine metagenome</name>
    <dbReference type="NCBI Taxonomy" id="408172"/>
    <lineage>
        <taxon>unclassified sequences</taxon>
        <taxon>metagenomes</taxon>
        <taxon>ecological metagenomes</taxon>
    </lineage>
</organism>
<dbReference type="InterPro" id="IPR056740">
    <property type="entry name" value="ILV_EDD_C"/>
</dbReference>
<evidence type="ECO:0008006" key="6">
    <source>
        <dbReference type="Google" id="ProtNLM"/>
    </source>
</evidence>
<evidence type="ECO:0000259" key="3">
    <source>
        <dbReference type="Pfam" id="PF00920"/>
    </source>
</evidence>
<name>A0A381ZSJ3_9ZZZZ</name>
<dbReference type="InterPro" id="IPR000581">
    <property type="entry name" value="ILV_EDD_N"/>
</dbReference>
<dbReference type="PANTHER" id="PTHR21000:SF5">
    <property type="entry name" value="DIHYDROXY-ACID DEHYDRATASE, MITOCHONDRIAL"/>
    <property type="match status" value="1"/>
</dbReference>
<protein>
    <recommendedName>
        <fullName evidence="6">Dihydroxy-acid dehydratase</fullName>
    </recommendedName>
</protein>
<feature type="domain" description="Dihydroxy-acid/6-phosphogluconate dehydratase C-terminal" evidence="4">
    <location>
        <begin position="372"/>
        <end position="403"/>
    </location>
</feature>
<keyword evidence="2" id="KW-0456">Lyase</keyword>
<evidence type="ECO:0000256" key="1">
    <source>
        <dbReference type="ARBA" id="ARBA00006486"/>
    </source>
</evidence>
<accession>A0A381ZSJ3</accession>
<dbReference type="Pfam" id="PF00920">
    <property type="entry name" value="ILVD_EDD_N"/>
    <property type="match status" value="1"/>
</dbReference>
<evidence type="ECO:0000256" key="2">
    <source>
        <dbReference type="ARBA" id="ARBA00023239"/>
    </source>
</evidence>
<dbReference type="SUPFAM" id="SSF143975">
    <property type="entry name" value="IlvD/EDD N-terminal domain-like"/>
    <property type="match status" value="1"/>
</dbReference>
<evidence type="ECO:0000313" key="5">
    <source>
        <dbReference type="EMBL" id="SVA91862.1"/>
    </source>
</evidence>
<dbReference type="AlphaFoldDB" id="A0A381ZSJ3"/>
<feature type="domain" description="Dihydroxy-acid/6-phosphogluconate dehydratase N-terminal" evidence="3">
    <location>
        <begin position="43"/>
        <end position="360"/>
    </location>
</feature>
<dbReference type="EMBL" id="UINC01022379">
    <property type="protein sequence ID" value="SVA91862.1"/>
    <property type="molecule type" value="Genomic_DNA"/>
</dbReference>
<gene>
    <name evidence="5" type="ORF">METZ01_LOCUS144716</name>
</gene>
<feature type="non-terminal residue" evidence="5">
    <location>
        <position position="403"/>
    </location>
</feature>
<dbReference type="GO" id="GO:0009082">
    <property type="term" value="P:branched-chain amino acid biosynthetic process"/>
    <property type="evidence" value="ECO:0007669"/>
    <property type="project" value="TreeGrafter"/>
</dbReference>
<dbReference type="InterPro" id="IPR050165">
    <property type="entry name" value="DHAD_IlvD/Edd"/>
</dbReference>
<comment type="similarity">
    <text evidence="1">Belongs to the IlvD/Edd family.</text>
</comment>
<proteinExistence type="inferred from homology"/>
<dbReference type="InterPro" id="IPR037237">
    <property type="entry name" value="IlvD/EDD_N"/>
</dbReference>
<dbReference type="PANTHER" id="PTHR21000">
    <property type="entry name" value="DIHYDROXY-ACID DEHYDRATASE DAD"/>
    <property type="match status" value="1"/>
</dbReference>